<feature type="transmembrane region" description="Helical" evidence="7">
    <location>
        <begin position="100"/>
        <end position="122"/>
    </location>
</feature>
<dbReference type="EMBL" id="FNHB01000004">
    <property type="protein sequence ID" value="SDM39278.1"/>
    <property type="molecule type" value="Genomic_DNA"/>
</dbReference>
<gene>
    <name evidence="9" type="ORF">SAMN04488502_104125</name>
</gene>
<evidence type="ECO:0000313" key="9">
    <source>
        <dbReference type="EMBL" id="SDM39278.1"/>
    </source>
</evidence>
<dbReference type="Gene3D" id="1.20.1250.20">
    <property type="entry name" value="MFS general substrate transporter like domains"/>
    <property type="match status" value="1"/>
</dbReference>
<reference evidence="9 10" key="1">
    <citation type="submission" date="2016-10" db="EMBL/GenBank/DDBJ databases">
        <authorList>
            <person name="de Groot N.N."/>
        </authorList>
    </citation>
    <scope>NUCLEOTIDE SEQUENCE [LARGE SCALE GENOMIC DNA]</scope>
    <source>
        <strain evidence="9 10">DSM 1736</strain>
    </source>
</reference>
<dbReference type="SUPFAM" id="SSF103473">
    <property type="entry name" value="MFS general substrate transporter"/>
    <property type="match status" value="1"/>
</dbReference>
<keyword evidence="4 7" id="KW-0812">Transmembrane</keyword>
<name>A0A1G9SUY9_9FIRM</name>
<evidence type="ECO:0000256" key="3">
    <source>
        <dbReference type="ARBA" id="ARBA00022475"/>
    </source>
</evidence>
<dbReference type="Proteomes" id="UP000214880">
    <property type="component" value="Unassembled WGS sequence"/>
</dbReference>
<feature type="transmembrane region" description="Helical" evidence="7">
    <location>
        <begin position="303"/>
        <end position="326"/>
    </location>
</feature>
<dbReference type="RefSeq" id="WP_092072622.1">
    <property type="nucleotide sequence ID" value="NZ_FNHB01000004.1"/>
</dbReference>
<feature type="domain" description="Major facilitator superfamily (MFS) profile" evidence="8">
    <location>
        <begin position="6"/>
        <end position="391"/>
    </location>
</feature>
<keyword evidence="5 7" id="KW-1133">Transmembrane helix</keyword>
<protein>
    <submittedName>
        <fullName evidence="9">MFS transporter, DHA1 family, multidrug resistance protein</fullName>
    </submittedName>
</protein>
<dbReference type="PANTHER" id="PTHR43414:SF1">
    <property type="entry name" value="PEPTIDE PERMEASE"/>
    <property type="match status" value="1"/>
</dbReference>
<dbReference type="InterPro" id="IPR020846">
    <property type="entry name" value="MFS_dom"/>
</dbReference>
<sequence>MDWRKNLWALAFGVMISSSSYTMVIPFLPVFLLELGVTSGQVNLWSGVLFAASFFVSALMAPYWGRCADRTGRRRMVMRAGFSLAAVYLLGALVRNPVELLMVRILQGFASGFVPASMAIVASSAPKSELGSSLGFMQTALLLGGIMGPLAGGVLSHLFGLRLSFVVSAVIIFAGTLLVRMLVKEPPEFQTVCENSIIEDFKLALRNRRLAKALLLLLIVQVATMILQPLLTLYVAELQGNRAGAVLASGVVYSLSGVAGAIAAPFWGRLGQRQGFLKILIIGFSGAGLFVIGQFLVTDIYGFGLLQFMFGLCIVGVYPAINTIAVSASEPEFQGRTFGLTTTANQLGAMAGPLLGGVVSSWLGIRPVFLLSGGLLVIMGLLVYLDSVQHKFSGQQAEKACR</sequence>
<feature type="transmembrane region" description="Helical" evidence="7">
    <location>
        <begin position="134"/>
        <end position="155"/>
    </location>
</feature>
<evidence type="ECO:0000313" key="10">
    <source>
        <dbReference type="Proteomes" id="UP000214880"/>
    </source>
</evidence>
<feature type="transmembrane region" description="Helical" evidence="7">
    <location>
        <begin position="213"/>
        <end position="231"/>
    </location>
</feature>
<feature type="transmembrane region" description="Helical" evidence="7">
    <location>
        <begin position="44"/>
        <end position="64"/>
    </location>
</feature>
<keyword evidence="2" id="KW-0813">Transport</keyword>
<evidence type="ECO:0000256" key="7">
    <source>
        <dbReference type="SAM" id="Phobius"/>
    </source>
</evidence>
<dbReference type="OrthoDB" id="65739at2"/>
<dbReference type="PRINTS" id="PR01035">
    <property type="entry name" value="TCRTETA"/>
</dbReference>
<evidence type="ECO:0000256" key="2">
    <source>
        <dbReference type="ARBA" id="ARBA00022448"/>
    </source>
</evidence>
<dbReference type="PANTHER" id="PTHR43414">
    <property type="entry name" value="MULTIDRUG RESISTANCE PROTEIN MDTG"/>
    <property type="match status" value="1"/>
</dbReference>
<evidence type="ECO:0000256" key="1">
    <source>
        <dbReference type="ARBA" id="ARBA00004651"/>
    </source>
</evidence>
<dbReference type="InterPro" id="IPR011701">
    <property type="entry name" value="MFS"/>
</dbReference>
<dbReference type="Pfam" id="PF07690">
    <property type="entry name" value="MFS_1"/>
    <property type="match status" value="1"/>
</dbReference>
<dbReference type="InterPro" id="IPR036259">
    <property type="entry name" value="MFS_trans_sf"/>
</dbReference>
<feature type="transmembrane region" description="Helical" evidence="7">
    <location>
        <begin position="243"/>
        <end position="267"/>
    </location>
</feature>
<evidence type="ECO:0000256" key="5">
    <source>
        <dbReference type="ARBA" id="ARBA00022989"/>
    </source>
</evidence>
<proteinExistence type="predicted"/>
<accession>A0A1G9SUY9</accession>
<dbReference type="GO" id="GO:0005886">
    <property type="term" value="C:plasma membrane"/>
    <property type="evidence" value="ECO:0007669"/>
    <property type="project" value="UniProtKB-SubCell"/>
</dbReference>
<evidence type="ECO:0000259" key="8">
    <source>
        <dbReference type="PROSITE" id="PS50850"/>
    </source>
</evidence>
<feature type="transmembrane region" description="Helical" evidence="7">
    <location>
        <begin position="76"/>
        <end position="94"/>
    </location>
</feature>
<evidence type="ECO:0000256" key="6">
    <source>
        <dbReference type="ARBA" id="ARBA00023136"/>
    </source>
</evidence>
<dbReference type="GO" id="GO:0022857">
    <property type="term" value="F:transmembrane transporter activity"/>
    <property type="evidence" value="ECO:0007669"/>
    <property type="project" value="InterPro"/>
</dbReference>
<comment type="subcellular location">
    <subcellularLocation>
        <location evidence="1">Cell membrane</location>
        <topology evidence="1">Multi-pass membrane protein</topology>
    </subcellularLocation>
</comment>
<feature type="transmembrane region" description="Helical" evidence="7">
    <location>
        <begin position="279"/>
        <end position="297"/>
    </location>
</feature>
<feature type="transmembrane region" description="Helical" evidence="7">
    <location>
        <begin position="161"/>
        <end position="179"/>
    </location>
</feature>
<organism evidence="9 10">
    <name type="scientific">Dendrosporobacter quercicolus</name>
    <dbReference type="NCBI Taxonomy" id="146817"/>
    <lineage>
        <taxon>Bacteria</taxon>
        <taxon>Bacillati</taxon>
        <taxon>Bacillota</taxon>
        <taxon>Negativicutes</taxon>
        <taxon>Selenomonadales</taxon>
        <taxon>Sporomusaceae</taxon>
        <taxon>Dendrosporobacter</taxon>
    </lineage>
</organism>
<evidence type="ECO:0000256" key="4">
    <source>
        <dbReference type="ARBA" id="ARBA00022692"/>
    </source>
</evidence>
<keyword evidence="3" id="KW-1003">Cell membrane</keyword>
<dbReference type="InterPro" id="IPR001958">
    <property type="entry name" value="Tet-R_TetA/multi-R_MdtG-like"/>
</dbReference>
<dbReference type="STRING" id="146817.SAMN04488502_104125"/>
<keyword evidence="10" id="KW-1185">Reference proteome</keyword>
<feature type="transmembrane region" description="Helical" evidence="7">
    <location>
        <begin position="7"/>
        <end position="32"/>
    </location>
</feature>
<keyword evidence="6 7" id="KW-0472">Membrane</keyword>
<dbReference type="PROSITE" id="PS50850">
    <property type="entry name" value="MFS"/>
    <property type="match status" value="1"/>
</dbReference>
<feature type="transmembrane region" description="Helical" evidence="7">
    <location>
        <begin position="365"/>
        <end position="385"/>
    </location>
</feature>
<dbReference type="AlphaFoldDB" id="A0A1G9SUY9"/>
<feature type="transmembrane region" description="Helical" evidence="7">
    <location>
        <begin position="338"/>
        <end position="359"/>
    </location>
</feature>